<feature type="transmembrane region" description="Helical" evidence="12">
    <location>
        <begin position="198"/>
        <end position="218"/>
    </location>
</feature>
<feature type="region of interest" description="Disordered" evidence="11">
    <location>
        <begin position="1"/>
        <end position="21"/>
    </location>
</feature>
<dbReference type="InterPro" id="IPR000425">
    <property type="entry name" value="MIP"/>
</dbReference>
<comment type="catalytic activity">
    <reaction evidence="8">
        <text>H2O(in) = H2O(out)</text>
        <dbReference type="Rhea" id="RHEA:29667"/>
        <dbReference type="ChEBI" id="CHEBI:15377"/>
    </reaction>
</comment>
<dbReference type="PANTHER" id="PTHR43829:SF9">
    <property type="entry name" value="AQUAPORIN-9"/>
    <property type="match status" value="1"/>
</dbReference>
<evidence type="ECO:0000313" key="14">
    <source>
        <dbReference type="Proteomes" id="UP000033483"/>
    </source>
</evidence>
<keyword evidence="14" id="KW-1185">Reference proteome</keyword>
<evidence type="ECO:0000256" key="12">
    <source>
        <dbReference type="SAM" id="Phobius"/>
    </source>
</evidence>
<feature type="transmembrane region" description="Helical" evidence="12">
    <location>
        <begin position="230"/>
        <end position="253"/>
    </location>
</feature>
<feature type="compositionally biased region" description="Polar residues" evidence="11">
    <location>
        <begin position="347"/>
        <end position="356"/>
    </location>
</feature>
<dbReference type="PROSITE" id="PS00221">
    <property type="entry name" value="MIP"/>
    <property type="match status" value="1"/>
</dbReference>
<dbReference type="Pfam" id="PF00230">
    <property type="entry name" value="MIP"/>
    <property type="match status" value="1"/>
</dbReference>
<evidence type="ECO:0000256" key="3">
    <source>
        <dbReference type="ARBA" id="ARBA00022448"/>
    </source>
</evidence>
<dbReference type="EMBL" id="LAEV01001072">
    <property type="protein sequence ID" value="KKA28965.1"/>
    <property type="molecule type" value="Genomic_DNA"/>
</dbReference>
<dbReference type="InterPro" id="IPR050363">
    <property type="entry name" value="MIP/Aquaporin"/>
</dbReference>
<evidence type="ECO:0000256" key="1">
    <source>
        <dbReference type="ARBA" id="ARBA00004141"/>
    </source>
</evidence>
<dbReference type="GO" id="GO:0005886">
    <property type="term" value="C:plasma membrane"/>
    <property type="evidence" value="ECO:0007669"/>
    <property type="project" value="TreeGrafter"/>
</dbReference>
<keyword evidence="4 10" id="KW-0812">Transmembrane</keyword>
<feature type="compositionally biased region" description="Polar residues" evidence="11">
    <location>
        <begin position="446"/>
        <end position="460"/>
    </location>
</feature>
<dbReference type="Gene3D" id="1.20.1080.10">
    <property type="entry name" value="Glycerol uptake facilitator protein"/>
    <property type="match status" value="1"/>
</dbReference>
<feature type="transmembrane region" description="Helical" evidence="12">
    <location>
        <begin position="65"/>
        <end position="84"/>
    </location>
</feature>
<evidence type="ECO:0000256" key="10">
    <source>
        <dbReference type="RuleBase" id="RU000477"/>
    </source>
</evidence>
<comment type="caution">
    <text evidence="13">The sequence shown here is derived from an EMBL/GenBank/DDBJ whole genome shotgun (WGS) entry which is preliminary data.</text>
</comment>
<dbReference type="FunFam" id="1.20.1080.10:FF:000027">
    <property type="entry name" value="MIP aquaporin"/>
    <property type="match status" value="1"/>
</dbReference>
<evidence type="ECO:0000256" key="6">
    <source>
        <dbReference type="ARBA" id="ARBA00022989"/>
    </source>
</evidence>
<dbReference type="OrthoDB" id="3222at2759"/>
<dbReference type="GO" id="GO:0015250">
    <property type="term" value="F:water channel activity"/>
    <property type="evidence" value="ECO:0007669"/>
    <property type="project" value="TreeGrafter"/>
</dbReference>
<evidence type="ECO:0000256" key="7">
    <source>
        <dbReference type="ARBA" id="ARBA00023136"/>
    </source>
</evidence>
<reference evidence="13 14" key="1">
    <citation type="submission" date="2015-03" db="EMBL/GenBank/DDBJ databases">
        <authorList>
            <person name="Radwan O."/>
            <person name="Al-Naeli F.A."/>
            <person name="Rendon G.A."/>
            <person name="Fields C."/>
        </authorList>
    </citation>
    <scope>NUCLEOTIDE SEQUENCE [LARGE SCALE GENOMIC DNA]</scope>
    <source>
        <strain evidence="13">CR-DP1</strain>
    </source>
</reference>
<accession>A0A0F4ZFG4</accession>
<evidence type="ECO:0000256" key="11">
    <source>
        <dbReference type="SAM" id="MobiDB-lite"/>
    </source>
</evidence>
<name>A0A0F4ZFG4_9PEZI</name>
<comment type="catalytic activity">
    <reaction evidence="9">
        <text>glycerol(in) = glycerol(out)</text>
        <dbReference type="Rhea" id="RHEA:29675"/>
        <dbReference type="ChEBI" id="CHEBI:17754"/>
    </reaction>
</comment>
<feature type="transmembrane region" description="Helical" evidence="12">
    <location>
        <begin position="96"/>
        <end position="119"/>
    </location>
</feature>
<comment type="subcellular location">
    <subcellularLocation>
        <location evidence="1">Membrane</location>
        <topology evidence="1">Multi-pass membrane protein</topology>
    </subcellularLocation>
</comment>
<proteinExistence type="inferred from homology"/>
<dbReference type="InterPro" id="IPR023271">
    <property type="entry name" value="Aquaporin-like"/>
</dbReference>
<keyword evidence="7 12" id="KW-0472">Membrane</keyword>
<evidence type="ECO:0000313" key="13">
    <source>
        <dbReference type="EMBL" id="KKA28965.1"/>
    </source>
</evidence>
<evidence type="ECO:0000256" key="8">
    <source>
        <dbReference type="ARBA" id="ARBA00034651"/>
    </source>
</evidence>
<keyword evidence="6 12" id="KW-1133">Transmembrane helix</keyword>
<dbReference type="InterPro" id="IPR022357">
    <property type="entry name" value="MIP_CS"/>
</dbReference>
<feature type="region of interest" description="Disordered" evidence="11">
    <location>
        <begin position="338"/>
        <end position="362"/>
    </location>
</feature>
<dbReference type="PRINTS" id="PR00783">
    <property type="entry name" value="MINTRINSICP"/>
</dbReference>
<evidence type="ECO:0008006" key="15">
    <source>
        <dbReference type="Google" id="ProtNLM"/>
    </source>
</evidence>
<protein>
    <recommendedName>
        <fullName evidence="15">Aquaporin</fullName>
    </recommendedName>
</protein>
<dbReference type="GO" id="GO:0015254">
    <property type="term" value="F:glycerol channel activity"/>
    <property type="evidence" value="ECO:0007669"/>
    <property type="project" value="TreeGrafter"/>
</dbReference>
<evidence type="ECO:0000256" key="2">
    <source>
        <dbReference type="ARBA" id="ARBA00006175"/>
    </source>
</evidence>
<dbReference type="PANTHER" id="PTHR43829">
    <property type="entry name" value="AQUAPORIN OR AQUAGLYCEROPORIN RELATED"/>
    <property type="match status" value="1"/>
</dbReference>
<comment type="similarity">
    <text evidence="2 10">Belongs to the MIP/aquaporin (TC 1.A.8) family.</text>
</comment>
<dbReference type="SUPFAM" id="SSF81338">
    <property type="entry name" value="Aquaporin-like"/>
    <property type="match status" value="1"/>
</dbReference>
<feature type="transmembrane region" description="Helical" evidence="12">
    <location>
        <begin position="140"/>
        <end position="160"/>
    </location>
</feature>
<evidence type="ECO:0000256" key="9">
    <source>
        <dbReference type="ARBA" id="ARBA00049405"/>
    </source>
</evidence>
<dbReference type="NCBIfam" id="TIGR00861">
    <property type="entry name" value="MIP"/>
    <property type="match status" value="1"/>
</dbReference>
<dbReference type="CDD" id="cd00333">
    <property type="entry name" value="MIP"/>
    <property type="match status" value="1"/>
</dbReference>
<dbReference type="AlphaFoldDB" id="A0A0F4ZFG4"/>
<gene>
    <name evidence="13" type="ORF">TD95_000891</name>
</gene>
<feature type="region of interest" description="Disordered" evidence="11">
    <location>
        <begin position="426"/>
        <end position="469"/>
    </location>
</feature>
<keyword evidence="5" id="KW-0677">Repeat</keyword>
<sequence length="469" mass="51117">MKSMSDVKPTVSHQEDIASPATIAEESPEAAKLKHEHNNISIDNDYIHPGGNPVWPRIRSRFQDYFCEFFGTLVIVFFGDSVVAQKTLSNGTAGDYLSINFGWALAVAFGIFVSGKSGAHLNPAVTISLAVFRGFNWRRVPGYIVAQMLGGLVGALLMYANYVSAIDEFEGYGVRSVGGATGTAGLFSTYPQPFLNKAGQFFSEFMATAVLMAGILAVTDNSNIGGVMALPAAVGLLVFAIGLCFGWETGYAINMARDTMPRLASFMLGYGREVWTAGNYYFWVPMVAPICGALFGGFLYDLLVYSGESPINMPYMGLQRMVRRGQMNMSKVDIEAPAEPEKKVHFQSDSQSTTPEAESKPDIKIHRPGLISRPQMAHKVPSEVDDGPEPMGIFKERQPSDLLSASELPVTRRISDLPTPDLLALRRTSDLSSPELPPLRRFSDLPTHNTPPETSWSGTTVMGDPMSKL</sequence>
<evidence type="ECO:0000256" key="4">
    <source>
        <dbReference type="ARBA" id="ARBA00022692"/>
    </source>
</evidence>
<organism evidence="13 14">
    <name type="scientific">Thielaviopsis punctulata</name>
    <dbReference type="NCBI Taxonomy" id="72032"/>
    <lineage>
        <taxon>Eukaryota</taxon>
        <taxon>Fungi</taxon>
        <taxon>Dikarya</taxon>
        <taxon>Ascomycota</taxon>
        <taxon>Pezizomycotina</taxon>
        <taxon>Sordariomycetes</taxon>
        <taxon>Hypocreomycetidae</taxon>
        <taxon>Microascales</taxon>
        <taxon>Ceratocystidaceae</taxon>
        <taxon>Thielaviopsis</taxon>
    </lineage>
</organism>
<feature type="transmembrane region" description="Helical" evidence="12">
    <location>
        <begin position="280"/>
        <end position="303"/>
    </location>
</feature>
<evidence type="ECO:0000256" key="5">
    <source>
        <dbReference type="ARBA" id="ARBA00022737"/>
    </source>
</evidence>
<dbReference type="Proteomes" id="UP000033483">
    <property type="component" value="Unassembled WGS sequence"/>
</dbReference>
<keyword evidence="3 10" id="KW-0813">Transport</keyword>